<sequence length="348" mass="40956">MNTHFLKYTEATIRRKYHVLFWIGYFSFNVIRWGSYFDNYWYSFKSNLVEFPLHIIIVYVNLYYFIPRYLLTKRYSVYIIYLLISLLLLYVIRTGLNYVLVTKNIWTEAVGGQQAFIINHFIAVTIGELYVVALATAIKLTVDWIYEKDKNEALKAIQLKTELEFLKAQIQPHFFFNTLNSLYALTLEKSSKAPETVLKLSEIMEYILYEAKAPTVSIHKEIRYIQNYIDLETLRHGSRVITKMQIEGSIVEDKVPPLLYLSFIENCFKHGIGEENKLVIVVLFKKTKNGNLKFRVINNCNPLVNQEQQHGIGNENIRRRLALLFKDRFSLQTMVEKNNYVVELTIPV</sequence>
<dbReference type="Proteomes" id="UP000231564">
    <property type="component" value="Chromosome MARIT"/>
</dbReference>
<name>A0A2H1EC52_9FLAO</name>
<dbReference type="PANTHER" id="PTHR34220:SF7">
    <property type="entry name" value="SENSOR HISTIDINE KINASE YPDA"/>
    <property type="match status" value="1"/>
</dbReference>
<keyword evidence="1" id="KW-0812">Transmembrane</keyword>
<keyword evidence="4" id="KW-1185">Reference proteome</keyword>
<dbReference type="GeneID" id="47723633"/>
<organism evidence="3 4">
    <name type="scientific">Tenacibaculum maritimum NCIMB 2154</name>
    <dbReference type="NCBI Taxonomy" id="1349785"/>
    <lineage>
        <taxon>Bacteria</taxon>
        <taxon>Pseudomonadati</taxon>
        <taxon>Bacteroidota</taxon>
        <taxon>Flavobacteriia</taxon>
        <taxon>Flavobacteriales</taxon>
        <taxon>Flavobacteriaceae</taxon>
        <taxon>Tenacibaculum</taxon>
    </lineage>
</organism>
<keyword evidence="1" id="KW-1133">Transmembrane helix</keyword>
<reference evidence="3 4" key="1">
    <citation type="submission" date="2016-11" db="EMBL/GenBank/DDBJ databases">
        <authorList>
            <person name="Jaros S."/>
            <person name="Januszkiewicz K."/>
            <person name="Wedrychowicz H."/>
        </authorList>
    </citation>
    <scope>NUCLEOTIDE SEQUENCE [LARGE SCALE GENOMIC DNA]</scope>
    <source>
        <strain evidence="3">NCIMB 2154T</strain>
    </source>
</reference>
<dbReference type="InterPro" id="IPR010559">
    <property type="entry name" value="Sig_transdc_His_kin_internal"/>
</dbReference>
<feature type="transmembrane region" description="Helical" evidence="1">
    <location>
        <begin position="48"/>
        <end position="66"/>
    </location>
</feature>
<dbReference type="Pfam" id="PF06580">
    <property type="entry name" value="His_kinase"/>
    <property type="match status" value="1"/>
</dbReference>
<keyword evidence="3" id="KW-0808">Transferase</keyword>
<dbReference type="PANTHER" id="PTHR34220">
    <property type="entry name" value="SENSOR HISTIDINE KINASE YPDA"/>
    <property type="match status" value="1"/>
</dbReference>
<dbReference type="EC" id="2.7.13.3" evidence="3"/>
<dbReference type="STRING" id="1349785.GCA_000509405_00414"/>
<feature type="domain" description="Signal transduction histidine kinase internal region" evidence="2">
    <location>
        <begin position="162"/>
        <end position="239"/>
    </location>
</feature>
<dbReference type="AlphaFoldDB" id="A0A2H1EC52"/>
<evidence type="ECO:0000313" key="4">
    <source>
        <dbReference type="Proteomes" id="UP000231564"/>
    </source>
</evidence>
<evidence type="ECO:0000313" key="3">
    <source>
        <dbReference type="EMBL" id="SFZ83637.1"/>
    </source>
</evidence>
<dbReference type="RefSeq" id="WP_231975138.1">
    <property type="nucleotide sequence ID" value="NZ_CP138495.1"/>
</dbReference>
<keyword evidence="1" id="KW-0472">Membrane</keyword>
<dbReference type="KEGG" id="tmar:MARIT_2153"/>
<accession>A0A2H1EC52</accession>
<feature type="transmembrane region" description="Helical" evidence="1">
    <location>
        <begin position="17"/>
        <end position="36"/>
    </location>
</feature>
<dbReference type="GO" id="GO:0016020">
    <property type="term" value="C:membrane"/>
    <property type="evidence" value="ECO:0007669"/>
    <property type="project" value="InterPro"/>
</dbReference>
<gene>
    <name evidence="3" type="ORF">MARIT_2153</name>
</gene>
<protein>
    <submittedName>
        <fullName evidence="3">Two-component system sensor histidine kinase</fullName>
        <ecNumber evidence="3">2.7.13.3</ecNumber>
    </submittedName>
</protein>
<keyword evidence="3" id="KW-0418">Kinase</keyword>
<proteinExistence type="predicted"/>
<evidence type="ECO:0000259" key="2">
    <source>
        <dbReference type="Pfam" id="PF06580"/>
    </source>
</evidence>
<evidence type="ECO:0000256" key="1">
    <source>
        <dbReference type="SAM" id="Phobius"/>
    </source>
</evidence>
<feature type="transmembrane region" description="Helical" evidence="1">
    <location>
        <begin position="116"/>
        <end position="138"/>
    </location>
</feature>
<dbReference type="GO" id="GO:0000155">
    <property type="term" value="F:phosphorelay sensor kinase activity"/>
    <property type="evidence" value="ECO:0007669"/>
    <property type="project" value="InterPro"/>
</dbReference>
<dbReference type="EMBL" id="LT634361">
    <property type="protein sequence ID" value="SFZ83637.1"/>
    <property type="molecule type" value="Genomic_DNA"/>
</dbReference>
<dbReference type="InterPro" id="IPR050640">
    <property type="entry name" value="Bact_2-comp_sensor_kinase"/>
</dbReference>
<feature type="transmembrane region" description="Helical" evidence="1">
    <location>
        <begin position="78"/>
        <end position="96"/>
    </location>
</feature>